<comment type="caution">
    <text evidence="9">The sequence shown here is derived from an EMBL/GenBank/DDBJ whole genome shotgun (WGS) entry which is preliminary data.</text>
</comment>
<dbReference type="PRINTS" id="PR00423">
    <property type="entry name" value="CELLDVISFTSZ"/>
</dbReference>
<dbReference type="PROSITE" id="PS01135">
    <property type="entry name" value="FTSZ_2"/>
    <property type="match status" value="1"/>
</dbReference>
<dbReference type="Pfam" id="PF00091">
    <property type="entry name" value="Tubulin"/>
    <property type="match status" value="1"/>
</dbReference>
<name>A0ABT6Y9D9_9BACT</name>
<evidence type="ECO:0000256" key="5">
    <source>
        <dbReference type="NCBIfam" id="TIGR00065"/>
    </source>
</evidence>
<keyword evidence="4 6" id="KW-0717">Septation</keyword>
<dbReference type="InterPro" id="IPR000158">
    <property type="entry name" value="Cell_div_FtsZ"/>
</dbReference>
<dbReference type="SUPFAM" id="SSF55307">
    <property type="entry name" value="Tubulin C-terminal domain-like"/>
    <property type="match status" value="1"/>
</dbReference>
<keyword evidence="4" id="KW-0963">Cytoplasm</keyword>
<evidence type="ECO:0000256" key="1">
    <source>
        <dbReference type="ARBA" id="ARBA00009690"/>
    </source>
</evidence>
<dbReference type="HAMAP" id="MF_00909">
    <property type="entry name" value="FtsZ"/>
    <property type="match status" value="1"/>
</dbReference>
<dbReference type="InterPro" id="IPR024757">
    <property type="entry name" value="FtsZ_C"/>
</dbReference>
<evidence type="ECO:0000256" key="6">
    <source>
        <dbReference type="RuleBase" id="RU000631"/>
    </source>
</evidence>
<comment type="similarity">
    <text evidence="1 4 6">Belongs to the FtsZ family.</text>
</comment>
<dbReference type="InterPro" id="IPR018316">
    <property type="entry name" value="Tubulin/FtsZ_2-layer-sand-dom"/>
</dbReference>
<accession>A0ABT6Y9D9</accession>
<comment type="subcellular location">
    <subcellularLocation>
        <location evidence="4">Cytoplasm</location>
    </subcellularLocation>
    <text evidence="4">Assembles at midcell at the inner surface of the cytoplasmic membrane.</text>
</comment>
<dbReference type="SUPFAM" id="SSF52490">
    <property type="entry name" value="Tubulin nucleotide-binding domain-like"/>
    <property type="match status" value="1"/>
</dbReference>
<comment type="function">
    <text evidence="4 6">Essential cell division protein that forms a contractile ring structure (Z ring) at the future cell division site. The regulation of the ring assembly controls the timing and the location of cell division. One of the functions of the FtsZ ring is to recruit other cell division proteins to the septum to produce a new cell wall between the dividing cells. Binds GTP and shows GTPase activity.</text>
</comment>
<feature type="binding site" evidence="4">
    <location>
        <position position="145"/>
    </location>
    <ligand>
        <name>GTP</name>
        <dbReference type="ChEBI" id="CHEBI:37565"/>
    </ligand>
</feature>
<dbReference type="GO" id="GO:0051301">
    <property type="term" value="P:cell division"/>
    <property type="evidence" value="ECO:0007669"/>
    <property type="project" value="UniProtKB-KW"/>
</dbReference>
<evidence type="ECO:0000256" key="2">
    <source>
        <dbReference type="ARBA" id="ARBA00022741"/>
    </source>
</evidence>
<keyword evidence="4 6" id="KW-0132">Cell division</keyword>
<dbReference type="CDD" id="cd02201">
    <property type="entry name" value="FtsZ_type1"/>
    <property type="match status" value="1"/>
</dbReference>
<feature type="binding site" evidence="4">
    <location>
        <begin position="26"/>
        <end position="30"/>
    </location>
    <ligand>
        <name>GTP</name>
        <dbReference type="ChEBI" id="CHEBI:37565"/>
    </ligand>
</feature>
<evidence type="ECO:0000259" key="7">
    <source>
        <dbReference type="SMART" id="SM00864"/>
    </source>
</evidence>
<keyword evidence="3 4" id="KW-0342">GTP-binding</keyword>
<feature type="binding site" evidence="4">
    <location>
        <begin position="114"/>
        <end position="116"/>
    </location>
    <ligand>
        <name>GTP</name>
        <dbReference type="ChEBI" id="CHEBI:37565"/>
    </ligand>
</feature>
<dbReference type="SMART" id="SM00864">
    <property type="entry name" value="Tubulin"/>
    <property type="match status" value="1"/>
</dbReference>
<organism evidence="9 10">
    <name type="scientific">Flectobacillus roseus</name>
    <dbReference type="NCBI Taxonomy" id="502259"/>
    <lineage>
        <taxon>Bacteria</taxon>
        <taxon>Pseudomonadati</taxon>
        <taxon>Bacteroidota</taxon>
        <taxon>Cytophagia</taxon>
        <taxon>Cytophagales</taxon>
        <taxon>Flectobacillaceae</taxon>
        <taxon>Flectobacillus</taxon>
    </lineage>
</organism>
<protein>
    <recommendedName>
        <fullName evidence="4 5">Cell division protein FtsZ</fullName>
    </recommendedName>
</protein>
<keyword evidence="4 6" id="KW-0131">Cell cycle</keyword>
<dbReference type="EMBL" id="JASHIF010000010">
    <property type="protein sequence ID" value="MDI9860193.1"/>
    <property type="molecule type" value="Genomic_DNA"/>
</dbReference>
<feature type="domain" description="Tubulin/FtsZ GTPase" evidence="7">
    <location>
        <begin position="18"/>
        <end position="210"/>
    </location>
</feature>
<feature type="binding site" evidence="4">
    <location>
        <position position="149"/>
    </location>
    <ligand>
        <name>GTP</name>
        <dbReference type="ChEBI" id="CHEBI:37565"/>
    </ligand>
</feature>
<feature type="domain" description="Tubulin/FtsZ 2-layer sandwich" evidence="8">
    <location>
        <begin position="212"/>
        <end position="333"/>
    </location>
</feature>
<dbReference type="InterPro" id="IPR003008">
    <property type="entry name" value="Tubulin_FtsZ_GTPase"/>
</dbReference>
<dbReference type="PANTHER" id="PTHR30314:SF3">
    <property type="entry name" value="MITOCHONDRIAL DIVISION PROTEIN FSZA"/>
    <property type="match status" value="1"/>
</dbReference>
<dbReference type="NCBIfam" id="TIGR00065">
    <property type="entry name" value="ftsZ"/>
    <property type="match status" value="1"/>
</dbReference>
<dbReference type="Proteomes" id="UP001236507">
    <property type="component" value="Unassembled WGS sequence"/>
</dbReference>
<reference evidence="9 10" key="1">
    <citation type="submission" date="2023-05" db="EMBL/GenBank/DDBJ databases">
        <title>Novel species of genus Flectobacillus isolated from stream in China.</title>
        <authorList>
            <person name="Lu H."/>
        </authorList>
    </citation>
    <scope>NUCLEOTIDE SEQUENCE [LARGE SCALE GENOMIC DNA]</scope>
    <source>
        <strain evidence="9 10">KCTC 42575</strain>
    </source>
</reference>
<dbReference type="PANTHER" id="PTHR30314">
    <property type="entry name" value="CELL DIVISION PROTEIN FTSZ-RELATED"/>
    <property type="match status" value="1"/>
</dbReference>
<dbReference type="InterPro" id="IPR008280">
    <property type="entry name" value="Tub_FtsZ_C"/>
</dbReference>
<evidence type="ECO:0000256" key="4">
    <source>
        <dbReference type="HAMAP-Rule" id="MF_00909"/>
    </source>
</evidence>
<dbReference type="SMART" id="SM00865">
    <property type="entry name" value="Tubulin_C"/>
    <property type="match status" value="1"/>
</dbReference>
<dbReference type="RefSeq" id="WP_283344980.1">
    <property type="nucleotide sequence ID" value="NZ_JASHIF010000010.1"/>
</dbReference>
<evidence type="ECO:0000313" key="10">
    <source>
        <dbReference type="Proteomes" id="UP001236507"/>
    </source>
</evidence>
<sequence>MAFFDHNIELKDDKPSNIIKVIGVGGGGSNAVRHMYEMKIQDVDFVVCNTDLQALNDNSVPTKLQLGAILTEGLGAGTEPEQGRLAAEESAAQITALLEGGTKMVFITAGMGGGTGTGAAPVIAKVAKSLDILTVAIVTAPYSWEGTEKIDAAMRGIEELQRTCDTVLVVLNDKLLEIYEDLNILEAFEHADDVLANAAKSVAEVITKSGKINADFKDVKKVLSNAGQAVMSTASAKGQNRASEVIKSALDSPLLNNKDIKGAKRILVTVATSKAKVMGVKEQQIITDYIMREIGEAPAGFKLGFILDDDLDEEMRVTVIAAGFDLGDDAPLPVNGKNVEEKEHIVAPKPKPTTIKDLVDRPLSPKPVGNFNNPHRVPVPAAPVPQPQPQPQPPVVTYEEEEVYEEEEERTEHKPTFYYKHEDDTLRVRRMIDSFCQKIPNETDLETPAYLRHKVPLIDISQVPEVELFDQPLYE</sequence>
<proteinExistence type="inferred from homology"/>
<dbReference type="Pfam" id="PF12327">
    <property type="entry name" value="FtsZ_C"/>
    <property type="match status" value="1"/>
</dbReference>
<gene>
    <name evidence="4 9" type="primary">ftsZ</name>
    <name evidence="9" type="ORF">QM524_13320</name>
</gene>
<dbReference type="InterPro" id="IPR020805">
    <property type="entry name" value="Cell_div_FtsZ_CS"/>
</dbReference>
<keyword evidence="10" id="KW-1185">Reference proteome</keyword>
<evidence type="ECO:0000313" key="9">
    <source>
        <dbReference type="EMBL" id="MDI9860193.1"/>
    </source>
</evidence>
<evidence type="ECO:0000259" key="8">
    <source>
        <dbReference type="SMART" id="SM00865"/>
    </source>
</evidence>
<keyword evidence="2 4" id="KW-0547">Nucleotide-binding</keyword>
<dbReference type="Gene3D" id="3.40.50.1440">
    <property type="entry name" value="Tubulin/FtsZ, GTPase domain"/>
    <property type="match status" value="1"/>
</dbReference>
<dbReference type="InterPro" id="IPR036525">
    <property type="entry name" value="Tubulin/FtsZ_GTPase_sf"/>
</dbReference>
<evidence type="ECO:0000256" key="3">
    <source>
        <dbReference type="ARBA" id="ARBA00023134"/>
    </source>
</evidence>
<comment type="subunit">
    <text evidence="4">Homodimer. Polymerizes to form a dynamic ring structure in a strictly GTP-dependent manner. Interacts directly with several other division proteins.</text>
</comment>
<dbReference type="InterPro" id="IPR045061">
    <property type="entry name" value="FtsZ/CetZ"/>
</dbReference>
<feature type="binding site" evidence="4">
    <location>
        <position position="192"/>
    </location>
    <ligand>
        <name>GTP</name>
        <dbReference type="ChEBI" id="CHEBI:37565"/>
    </ligand>
</feature>